<dbReference type="OrthoDB" id="6057486at2"/>
<dbReference type="Gene3D" id="3.20.20.150">
    <property type="entry name" value="Divalent-metal-dependent TIM barrel enzymes"/>
    <property type="match status" value="1"/>
</dbReference>
<dbReference type="GO" id="GO:0016853">
    <property type="term" value="F:isomerase activity"/>
    <property type="evidence" value="ECO:0007669"/>
    <property type="project" value="UniProtKB-KW"/>
</dbReference>
<evidence type="ECO:0000313" key="3">
    <source>
        <dbReference type="Proteomes" id="UP000199048"/>
    </source>
</evidence>
<dbReference type="InterPro" id="IPR050312">
    <property type="entry name" value="IolE/XylAMocC-like"/>
</dbReference>
<dbReference type="RefSeq" id="WP_092037746.1">
    <property type="nucleotide sequence ID" value="NZ_FOTK01000003.1"/>
</dbReference>
<keyword evidence="2" id="KW-0413">Isomerase</keyword>
<dbReference type="PANTHER" id="PTHR12110">
    <property type="entry name" value="HYDROXYPYRUVATE ISOMERASE"/>
    <property type="match status" value="1"/>
</dbReference>
<protein>
    <submittedName>
        <fullName evidence="2">Sugar phosphate isomerase/epimerase</fullName>
    </submittedName>
</protein>
<dbReference type="Proteomes" id="UP000199048">
    <property type="component" value="Unassembled WGS sequence"/>
</dbReference>
<accession>A0A1I4GTW9</accession>
<dbReference type="STRING" id="582667.SAMN05192568_1003238"/>
<dbReference type="SUPFAM" id="SSF51658">
    <property type="entry name" value="Xylose isomerase-like"/>
    <property type="match status" value="1"/>
</dbReference>
<dbReference type="InterPro" id="IPR036237">
    <property type="entry name" value="Xyl_isomerase-like_sf"/>
</dbReference>
<sequence length="307" mass="33210">MLPNGVFGTGISAPYPAGDLSDLSAILNRVEALGVETIELPTFAMDLVVGGRIRRPHLERLKQACAGRRVRFTVHGPLAINFFDDPARLGRHFEVLEASLEIAAEIGALHYVLHSGLAPVAETAILEGAYARQREWLARAGEVARGLGPLICVETMFGGHEGKVHSASPARLAAELAAIDHPYVRATLDVSHSFLRNGFQGGDFVADIAALAPFANHLHVHDSFGRADAIWMYHESERLAFGHGDMHLPVGWGAIPWDALIDACTFPAGTVFNIELRPRYWYAVEECITATRALAARARTQAVPSAA</sequence>
<dbReference type="Pfam" id="PF01261">
    <property type="entry name" value="AP_endonuc_2"/>
    <property type="match status" value="1"/>
</dbReference>
<dbReference type="InterPro" id="IPR013022">
    <property type="entry name" value="Xyl_isomerase-like_TIM-brl"/>
</dbReference>
<dbReference type="EMBL" id="FOTK01000003">
    <property type="protein sequence ID" value="SFL33468.1"/>
    <property type="molecule type" value="Genomic_DNA"/>
</dbReference>
<dbReference type="AlphaFoldDB" id="A0A1I4GTW9"/>
<gene>
    <name evidence="2" type="ORF">SAMN05192568_1003238</name>
</gene>
<evidence type="ECO:0000313" key="2">
    <source>
        <dbReference type="EMBL" id="SFL33468.1"/>
    </source>
</evidence>
<name>A0A1I4GTW9_9HYPH</name>
<feature type="domain" description="Xylose isomerase-like TIM barrel" evidence="1">
    <location>
        <begin position="29"/>
        <end position="263"/>
    </location>
</feature>
<organism evidence="2 3">
    <name type="scientific">Methylobacterium pseudosasicola</name>
    <dbReference type="NCBI Taxonomy" id="582667"/>
    <lineage>
        <taxon>Bacteria</taxon>
        <taxon>Pseudomonadati</taxon>
        <taxon>Pseudomonadota</taxon>
        <taxon>Alphaproteobacteria</taxon>
        <taxon>Hyphomicrobiales</taxon>
        <taxon>Methylobacteriaceae</taxon>
        <taxon>Methylobacterium</taxon>
    </lineage>
</organism>
<proteinExistence type="predicted"/>
<keyword evidence="3" id="KW-1185">Reference proteome</keyword>
<reference evidence="3" key="1">
    <citation type="submission" date="2016-10" db="EMBL/GenBank/DDBJ databases">
        <authorList>
            <person name="Varghese N."/>
            <person name="Submissions S."/>
        </authorList>
    </citation>
    <scope>NUCLEOTIDE SEQUENCE [LARGE SCALE GENOMIC DNA]</scope>
    <source>
        <strain evidence="3">BL36</strain>
    </source>
</reference>
<evidence type="ECO:0000259" key="1">
    <source>
        <dbReference type="Pfam" id="PF01261"/>
    </source>
</evidence>